<keyword evidence="3" id="KW-0378">Hydrolase</keyword>
<evidence type="ECO:0000313" key="4">
    <source>
        <dbReference type="Proteomes" id="UP000253506"/>
    </source>
</evidence>
<organism evidence="3 4">
    <name type="scientific">Marinomonas foliarum</name>
    <dbReference type="NCBI Taxonomy" id="491950"/>
    <lineage>
        <taxon>Bacteria</taxon>
        <taxon>Pseudomonadati</taxon>
        <taxon>Pseudomonadota</taxon>
        <taxon>Gammaproteobacteria</taxon>
        <taxon>Oceanospirillales</taxon>
        <taxon>Oceanospirillaceae</taxon>
        <taxon>Marinomonas</taxon>
    </lineage>
</organism>
<protein>
    <submittedName>
        <fullName evidence="3">Putative amidohydrolase</fullName>
    </submittedName>
</protein>
<proteinExistence type="inferred from homology"/>
<accession>A0A368ZTI2</accession>
<dbReference type="InterPro" id="IPR036526">
    <property type="entry name" value="C-N_Hydrolase_sf"/>
</dbReference>
<dbReference type="SUPFAM" id="SSF56317">
    <property type="entry name" value="Carbon-nitrogen hydrolase"/>
    <property type="match status" value="1"/>
</dbReference>
<dbReference type="InterPro" id="IPR003010">
    <property type="entry name" value="C-N_Hydrolase"/>
</dbReference>
<dbReference type="CDD" id="cd07581">
    <property type="entry name" value="nitrilase_3"/>
    <property type="match status" value="1"/>
</dbReference>
<dbReference type="GO" id="GO:0004190">
    <property type="term" value="F:aspartic-type endopeptidase activity"/>
    <property type="evidence" value="ECO:0007669"/>
    <property type="project" value="InterPro"/>
</dbReference>
<comment type="caution">
    <text evidence="3">The sequence shown here is derived from an EMBL/GenBank/DDBJ whole genome shotgun (WGS) entry which is preliminary data.</text>
</comment>
<gene>
    <name evidence="3" type="ORF">DFP77_12638</name>
</gene>
<evidence type="ECO:0000256" key="1">
    <source>
        <dbReference type="ARBA" id="ARBA00010613"/>
    </source>
</evidence>
<dbReference type="Proteomes" id="UP000253506">
    <property type="component" value="Unassembled WGS sequence"/>
</dbReference>
<dbReference type="EMBL" id="QPJQ01000026">
    <property type="protein sequence ID" value="RCW99647.1"/>
    <property type="molecule type" value="Genomic_DNA"/>
</dbReference>
<dbReference type="GO" id="GO:0006508">
    <property type="term" value="P:proteolysis"/>
    <property type="evidence" value="ECO:0007669"/>
    <property type="project" value="InterPro"/>
</dbReference>
<dbReference type="AlphaFoldDB" id="A0A368ZTI2"/>
<dbReference type="InterPro" id="IPR001969">
    <property type="entry name" value="Aspartic_peptidase_AS"/>
</dbReference>
<dbReference type="RefSeq" id="WP_114412758.1">
    <property type="nucleotide sequence ID" value="NZ_QPJQ01000026.1"/>
</dbReference>
<name>A0A368ZTI2_9GAMM</name>
<reference evidence="3 4" key="1">
    <citation type="submission" date="2018-07" db="EMBL/GenBank/DDBJ databases">
        <title>Genomic Encyclopedia of Type Strains, Phase III (KMG-III): the genomes of soil and plant-associated and newly described type strains.</title>
        <authorList>
            <person name="Whitman W."/>
        </authorList>
    </citation>
    <scope>NUCLEOTIDE SEQUENCE [LARGE SCALE GENOMIC DNA]</scope>
    <source>
        <strain evidence="3 4">CECT 7731</strain>
    </source>
</reference>
<dbReference type="PANTHER" id="PTHR23088">
    <property type="entry name" value="NITRILASE-RELATED"/>
    <property type="match status" value="1"/>
</dbReference>
<dbReference type="PROSITE" id="PS01227">
    <property type="entry name" value="UPF0012"/>
    <property type="match status" value="1"/>
</dbReference>
<sequence length="264" mass="28753">MSFITAVAQYAPNDNKEENLNSIEALVREAHKKGARLIVLPEYAIYTVSTMDDRFVENAELLGGPSVTKIASLSLELNVAIVFGINEKASEDRIHNTLIGIEKGEVSALYRKVHLYDAFGYRESDKVIAAEPNNGSLLSVEGMNIGMQTCYDLRFPEVTRALVDSGADIIALPAEWIPGPLKEYHWNTLIRARAIENTVFILAADQSAPNGVGNSAIIDPMGITLASVGENSGVALAELSNERLGNVRKINPALTLRRYKVVGK</sequence>
<dbReference type="InterPro" id="IPR001110">
    <property type="entry name" value="UPF0012_CS"/>
</dbReference>
<dbReference type="Gene3D" id="3.60.110.10">
    <property type="entry name" value="Carbon-nitrogen hydrolase"/>
    <property type="match status" value="1"/>
</dbReference>
<dbReference type="PROSITE" id="PS50263">
    <property type="entry name" value="CN_HYDROLASE"/>
    <property type="match status" value="1"/>
</dbReference>
<feature type="domain" description="CN hydrolase" evidence="2">
    <location>
        <begin position="3"/>
        <end position="241"/>
    </location>
</feature>
<comment type="similarity">
    <text evidence="1">Belongs to the carbon-nitrogen hydrolase superfamily. NIT1/NIT2 family.</text>
</comment>
<evidence type="ECO:0000313" key="3">
    <source>
        <dbReference type="EMBL" id="RCW99647.1"/>
    </source>
</evidence>
<dbReference type="Pfam" id="PF00795">
    <property type="entry name" value="CN_hydrolase"/>
    <property type="match status" value="1"/>
</dbReference>
<dbReference type="PROSITE" id="PS00141">
    <property type="entry name" value="ASP_PROTEASE"/>
    <property type="match status" value="1"/>
</dbReference>
<dbReference type="PANTHER" id="PTHR23088:SF27">
    <property type="entry name" value="DEAMINATED GLUTATHIONE AMIDASE"/>
    <property type="match status" value="1"/>
</dbReference>
<dbReference type="OrthoDB" id="9811121at2"/>
<evidence type="ECO:0000259" key="2">
    <source>
        <dbReference type="PROSITE" id="PS50263"/>
    </source>
</evidence>